<gene>
    <name evidence="1" type="ORF">RDI58_011408</name>
</gene>
<protein>
    <submittedName>
        <fullName evidence="1">Uncharacterized protein</fullName>
    </submittedName>
</protein>
<keyword evidence="2" id="KW-1185">Reference proteome</keyword>
<dbReference type="AlphaFoldDB" id="A0AAN8YHA1"/>
<dbReference type="Proteomes" id="UP001371456">
    <property type="component" value="Unassembled WGS sequence"/>
</dbReference>
<comment type="caution">
    <text evidence="1">The sequence shown here is derived from an EMBL/GenBank/DDBJ whole genome shotgun (WGS) entry which is preliminary data.</text>
</comment>
<name>A0AAN8YHA1_SOLBU</name>
<evidence type="ECO:0000313" key="1">
    <source>
        <dbReference type="EMBL" id="KAK6792327.1"/>
    </source>
</evidence>
<accession>A0AAN8YHA1</accession>
<reference evidence="1 2" key="1">
    <citation type="submission" date="2024-02" db="EMBL/GenBank/DDBJ databases">
        <title>de novo genome assembly of Solanum bulbocastanum strain 11H21.</title>
        <authorList>
            <person name="Hosaka A.J."/>
        </authorList>
    </citation>
    <scope>NUCLEOTIDE SEQUENCE [LARGE SCALE GENOMIC DNA]</scope>
    <source>
        <tissue evidence="1">Young leaves</tissue>
    </source>
</reference>
<dbReference type="EMBL" id="JBANQN010000004">
    <property type="protein sequence ID" value="KAK6792327.1"/>
    <property type="molecule type" value="Genomic_DNA"/>
</dbReference>
<proteinExistence type="predicted"/>
<sequence length="88" mass="10010">MAMTTVELLKFTLASVAINKEELKKMRLEDKVTKMESLVLKLWEDPKFCVDKESEVDCNNFLDLVLKEVEKEIEVVKAGRSSTSSNAN</sequence>
<organism evidence="1 2">
    <name type="scientific">Solanum bulbocastanum</name>
    <name type="common">Wild potato</name>
    <dbReference type="NCBI Taxonomy" id="147425"/>
    <lineage>
        <taxon>Eukaryota</taxon>
        <taxon>Viridiplantae</taxon>
        <taxon>Streptophyta</taxon>
        <taxon>Embryophyta</taxon>
        <taxon>Tracheophyta</taxon>
        <taxon>Spermatophyta</taxon>
        <taxon>Magnoliopsida</taxon>
        <taxon>eudicotyledons</taxon>
        <taxon>Gunneridae</taxon>
        <taxon>Pentapetalae</taxon>
        <taxon>asterids</taxon>
        <taxon>lamiids</taxon>
        <taxon>Solanales</taxon>
        <taxon>Solanaceae</taxon>
        <taxon>Solanoideae</taxon>
        <taxon>Solaneae</taxon>
        <taxon>Solanum</taxon>
    </lineage>
</organism>
<evidence type="ECO:0000313" key="2">
    <source>
        <dbReference type="Proteomes" id="UP001371456"/>
    </source>
</evidence>